<protein>
    <submittedName>
        <fullName evidence="3">Uncharacterized protein</fullName>
    </submittedName>
</protein>
<feature type="region of interest" description="Disordered" evidence="2">
    <location>
        <begin position="267"/>
        <end position="353"/>
    </location>
</feature>
<organism evidence="3 4">
    <name type="scientific">Naegleria lovaniensis</name>
    <name type="common">Amoeba</name>
    <dbReference type="NCBI Taxonomy" id="51637"/>
    <lineage>
        <taxon>Eukaryota</taxon>
        <taxon>Discoba</taxon>
        <taxon>Heterolobosea</taxon>
        <taxon>Tetramitia</taxon>
        <taxon>Eutetramitia</taxon>
        <taxon>Vahlkampfiidae</taxon>
        <taxon>Naegleria</taxon>
    </lineage>
</organism>
<dbReference type="GeneID" id="68103812"/>
<feature type="coiled-coil region" evidence="1">
    <location>
        <begin position="33"/>
        <end position="67"/>
    </location>
</feature>
<keyword evidence="1" id="KW-0175">Coiled coil</keyword>
<feature type="coiled-coil region" evidence="1">
    <location>
        <begin position="92"/>
        <end position="204"/>
    </location>
</feature>
<proteinExistence type="predicted"/>
<reference evidence="3 4" key="1">
    <citation type="journal article" date="2018" name="BMC Genomics">
        <title>The genome of Naegleria lovaniensis, the basis for a comparative approach to unravel pathogenicity factors of the human pathogenic amoeba N. fowleri.</title>
        <authorList>
            <person name="Liechti N."/>
            <person name="Schurch N."/>
            <person name="Bruggmann R."/>
            <person name="Wittwer M."/>
        </authorList>
    </citation>
    <scope>NUCLEOTIDE SEQUENCE [LARGE SCALE GENOMIC DNA]</scope>
    <source>
        <strain evidence="3 4">ATCC 30569</strain>
    </source>
</reference>
<evidence type="ECO:0000313" key="4">
    <source>
        <dbReference type="Proteomes" id="UP000816034"/>
    </source>
</evidence>
<dbReference type="AlphaFoldDB" id="A0AA88KNZ2"/>
<evidence type="ECO:0000256" key="1">
    <source>
        <dbReference type="SAM" id="Coils"/>
    </source>
</evidence>
<evidence type="ECO:0000313" key="3">
    <source>
        <dbReference type="EMBL" id="KAG2392633.1"/>
    </source>
</evidence>
<name>A0AA88KNZ2_NAELO</name>
<dbReference type="Proteomes" id="UP000816034">
    <property type="component" value="Unassembled WGS sequence"/>
</dbReference>
<sequence>MNLQEGILMNNDSALDEQNYNQSSSEPQRFFTEEHLVKEIESLKSQLEKEKQTNKKITSNVKKLKKKLIDVSSLLELQDNLKKKIEEQVLEIMKLHQHNQSLLEKNENLQQQCSKLEKSAKSSITTDQSQIIQQLRFEKMSMENTISSLKNDLEQVKSEKEDLSQQIEQNQSKLRKYEFLNNQVQELRGLLTHTQKELSELREQRGFISYADFAVVKPTTPEENKKKDYKSIALNTDPIQMDWSKCPNCNKASLGSNIDVPFNLHTQKQPSRQSHPSRIESPPHSIIPTSSSPSTTPSTTPQQHQQLNSSKSQHKRKIDEKLSSFKKPKQSERQYSYTPQLPTLTASDVSQPPPVLPKLKKVVSIQRNTDSSSPHLPFLQIDTSSPEKVAAKHITITENQKSSETTMLPDIPSIYFMKKDESVAQYIETMFMNFICNFETFISDKVSQARVLGEIVKTCKTIWKHYSQNSTQIIEGVSHVLIRLITGKATFVQWNLFIIMLDHLDIYSCQINLLEKLLSEAERFVSQVLLEKDDHNDSKLIALLAGLSTISNTRFARLDFCMFSKMKELFYNILQFSLRNEWNKTLGFVSTRCVKLLLAMVSSNKRLLRNGFDSNSSVDLVVALVFKQMMQSSHKQLNDELVIRSVEKLLEFCALELSTEDVCDMLLNNIDNISTQSSQIPNSIVLISLSVNDWNWTFNYLIFGRLWPRLLHYLSHQSHEKLQIILTSICKLAISRSQLHPQKVKWQPNDPLHDGQLQLLEKFKGILLLDNVFTFETVKLAADAMSEILVNRLSVTTLEQDLTTRSNHEQQLKEYADFLKEWYLKKNDRVSNVNISNLIDVI</sequence>
<comment type="caution">
    <text evidence="3">The sequence shown here is derived from an EMBL/GenBank/DDBJ whole genome shotgun (WGS) entry which is preliminary data.</text>
</comment>
<feature type="compositionally biased region" description="Polar residues" evidence="2">
    <location>
        <begin position="267"/>
        <end position="276"/>
    </location>
</feature>
<accession>A0AA88KNZ2</accession>
<feature type="compositionally biased region" description="Polar residues" evidence="2">
    <location>
        <begin position="333"/>
        <end position="350"/>
    </location>
</feature>
<keyword evidence="4" id="KW-1185">Reference proteome</keyword>
<feature type="compositionally biased region" description="Low complexity" evidence="2">
    <location>
        <begin position="282"/>
        <end position="306"/>
    </location>
</feature>
<evidence type="ECO:0000256" key="2">
    <source>
        <dbReference type="SAM" id="MobiDB-lite"/>
    </source>
</evidence>
<feature type="region of interest" description="Disordered" evidence="2">
    <location>
        <begin position="1"/>
        <end position="27"/>
    </location>
</feature>
<feature type="compositionally biased region" description="Polar residues" evidence="2">
    <location>
        <begin position="10"/>
        <end position="27"/>
    </location>
</feature>
<dbReference type="EMBL" id="PYSW02000004">
    <property type="protein sequence ID" value="KAG2392633.1"/>
    <property type="molecule type" value="Genomic_DNA"/>
</dbReference>
<gene>
    <name evidence="3" type="ORF">C9374_011358</name>
</gene>
<dbReference type="RefSeq" id="XP_044554527.1">
    <property type="nucleotide sequence ID" value="XM_044687004.1"/>
</dbReference>